<dbReference type="Gene3D" id="2.40.10.10">
    <property type="entry name" value="Trypsin-like serine proteases"/>
    <property type="match status" value="1"/>
</dbReference>
<name>A0A8C5XV54_MICMU</name>
<feature type="chain" id="PRO_5034466103" evidence="6">
    <location>
        <begin position="34"/>
        <end position="282"/>
    </location>
</feature>
<dbReference type="InterPro" id="IPR001314">
    <property type="entry name" value="Peptidase_S1A"/>
</dbReference>
<reference evidence="8" key="2">
    <citation type="submission" date="2025-08" db="UniProtKB">
        <authorList>
            <consortium name="Ensembl"/>
        </authorList>
    </citation>
    <scope>IDENTIFICATION</scope>
</reference>
<proteinExistence type="inferred from homology"/>
<dbReference type="SUPFAM" id="SSF50494">
    <property type="entry name" value="Trypsin-like serine proteases"/>
    <property type="match status" value="1"/>
</dbReference>
<keyword evidence="6" id="KW-0732">Signal</keyword>
<gene>
    <name evidence="8" type="primary">PRSS38</name>
</gene>
<dbReference type="InterPro" id="IPR009003">
    <property type="entry name" value="Peptidase_S1_PA"/>
</dbReference>
<dbReference type="Ensembl" id="ENSMICT00000066576.1">
    <property type="protein sequence ID" value="ENSMICP00000041789.1"/>
    <property type="gene ID" value="ENSMICG00000042943.1"/>
</dbReference>
<evidence type="ECO:0000256" key="5">
    <source>
        <dbReference type="ARBA" id="ARBA00024195"/>
    </source>
</evidence>
<dbReference type="EMBL" id="ABDC03017933">
    <property type="status" value="NOT_ANNOTATED_CDS"/>
    <property type="molecule type" value="Genomic_DNA"/>
</dbReference>
<dbReference type="PANTHER" id="PTHR24252:SF20">
    <property type="entry name" value="LOW QUALITY PROTEIN: TRANSMEMBRANE PROTEASE SERINE 6"/>
    <property type="match status" value="1"/>
</dbReference>
<keyword evidence="9" id="KW-1185">Reference proteome</keyword>
<dbReference type="PRINTS" id="PR00722">
    <property type="entry name" value="CHYMOTRYPSIN"/>
</dbReference>
<evidence type="ECO:0000259" key="7">
    <source>
        <dbReference type="PROSITE" id="PS50240"/>
    </source>
</evidence>
<keyword evidence="4" id="KW-1015">Disulfide bond</keyword>
<dbReference type="InterPro" id="IPR033116">
    <property type="entry name" value="TRYPSIN_SER"/>
</dbReference>
<organism evidence="8 9">
    <name type="scientific">Microcebus murinus</name>
    <name type="common">Gray mouse lemur</name>
    <name type="synonym">Lemur murinus</name>
    <dbReference type="NCBI Taxonomy" id="30608"/>
    <lineage>
        <taxon>Eukaryota</taxon>
        <taxon>Metazoa</taxon>
        <taxon>Chordata</taxon>
        <taxon>Craniata</taxon>
        <taxon>Vertebrata</taxon>
        <taxon>Euteleostomi</taxon>
        <taxon>Mammalia</taxon>
        <taxon>Eutheria</taxon>
        <taxon>Euarchontoglires</taxon>
        <taxon>Primates</taxon>
        <taxon>Strepsirrhini</taxon>
        <taxon>Lemuriformes</taxon>
        <taxon>Cheirogaleidae</taxon>
        <taxon>Microcebus</taxon>
    </lineage>
</organism>
<dbReference type="GO" id="GO:0006508">
    <property type="term" value="P:proteolysis"/>
    <property type="evidence" value="ECO:0007669"/>
    <property type="project" value="UniProtKB-KW"/>
</dbReference>
<dbReference type="AlphaFoldDB" id="A0A8C5XV54"/>
<evidence type="ECO:0000256" key="4">
    <source>
        <dbReference type="ARBA" id="ARBA00023157"/>
    </source>
</evidence>
<dbReference type="Pfam" id="PF00089">
    <property type="entry name" value="Trypsin"/>
    <property type="match status" value="1"/>
</dbReference>
<evidence type="ECO:0000256" key="1">
    <source>
        <dbReference type="ARBA" id="ARBA00022670"/>
    </source>
</evidence>
<dbReference type="EMBL" id="ABDC03017932">
    <property type="status" value="NOT_ANNOTATED_CDS"/>
    <property type="molecule type" value="Genomic_DNA"/>
</dbReference>
<dbReference type="PROSITE" id="PS50240">
    <property type="entry name" value="TRYPSIN_DOM"/>
    <property type="match status" value="1"/>
</dbReference>
<dbReference type="CDD" id="cd00190">
    <property type="entry name" value="Tryp_SPc"/>
    <property type="match status" value="1"/>
</dbReference>
<feature type="signal peptide" evidence="6">
    <location>
        <begin position="1"/>
        <end position="33"/>
    </location>
</feature>
<dbReference type="Proteomes" id="UP000694394">
    <property type="component" value="Chromosome 13"/>
</dbReference>
<feature type="domain" description="Peptidase S1" evidence="7">
    <location>
        <begin position="1"/>
        <end position="249"/>
    </location>
</feature>
<comment type="similarity">
    <text evidence="5">Belongs to the peptidase S1 family. CLIP subfamily.</text>
</comment>
<keyword evidence="2" id="KW-0378">Hydrolase</keyword>
<accession>A0A8C5XV54</accession>
<dbReference type="FunFam" id="2.40.10.10:FF:000002">
    <property type="entry name" value="Transmembrane protease serine"/>
    <property type="match status" value="1"/>
</dbReference>
<protein>
    <submittedName>
        <fullName evidence="8">Serine protease 38</fullName>
    </submittedName>
</protein>
<keyword evidence="3" id="KW-0720">Serine protease</keyword>
<evidence type="ECO:0000313" key="8">
    <source>
        <dbReference type="Ensembl" id="ENSMICP00000041789.1"/>
    </source>
</evidence>
<dbReference type="PROSITE" id="PS00135">
    <property type="entry name" value="TRYPSIN_SER"/>
    <property type="match status" value="1"/>
</dbReference>
<dbReference type="PANTHER" id="PTHR24252">
    <property type="entry name" value="ACROSIN-RELATED"/>
    <property type="match status" value="1"/>
</dbReference>
<sequence length="282" mass="30165">GARPRHVLGARTPASWLCPGLLLLLLLAGPPLGSLLRLTGTPRAILGESAAHCFDREGADGVKALDMYVGLVNLKVAGSHTQWFEVNKVIRHPTYQLQHPIGGDVALVQLKSPIVFSDFVLPVCLSPPEMNLTGLSLNCWVTGWGMVSRDGASSDELQEVQIPLIPMNLCQFLYGHPSFILPSMLCAGDILNSKTACEGDSGGPLVCEFNHTWLQIGVVSWGRGCANPLYPAVYARVSYFANWISEVVKMTPLPRQPVPSLSPALGATLTVLVATLAGPPVL</sequence>
<reference evidence="8" key="1">
    <citation type="submission" date="2016-12" db="EMBL/GenBank/DDBJ databases">
        <title>Mouse lemur reference genome and diversity panel.</title>
        <authorList>
            <person name="Harris R."/>
            <person name="Larsen P."/>
            <person name="Liu Y."/>
            <person name="Hughes D.S."/>
            <person name="Murali S."/>
            <person name="Raveendran M."/>
            <person name="Korchina V."/>
            <person name="Wang M."/>
            <person name="Jhangiani S."/>
            <person name="Bandaranaike D."/>
            <person name="Bellair M."/>
            <person name="Blankenburg K."/>
            <person name="Chao H."/>
            <person name="Dahdouli M."/>
            <person name="Dinh H."/>
            <person name="Doddapaneni H."/>
            <person name="English A."/>
            <person name="Firestine M."/>
            <person name="Gnanaolivu R."/>
            <person name="Gross S."/>
            <person name="Hernandez B."/>
            <person name="Javaid M."/>
            <person name="Jayaseelan J."/>
            <person name="Jones J."/>
            <person name="Khan Z."/>
            <person name="Kovar C."/>
            <person name="Kurapati P."/>
            <person name="Le B."/>
            <person name="Lee S."/>
            <person name="Li M."/>
            <person name="Mathew T."/>
            <person name="Narasimhan A."/>
            <person name="Ngo D."/>
            <person name="Nguyen L."/>
            <person name="Okwuonu G."/>
            <person name="Ongeri F."/>
            <person name="Osuji N."/>
            <person name="Pu L.-L."/>
            <person name="Puazo M."/>
            <person name="Quiroz J."/>
            <person name="Raj R."/>
            <person name="Rajbhandari K."/>
            <person name="Reid J.G."/>
            <person name="Santibanez J."/>
            <person name="Sexton D."/>
            <person name="Skinner E."/>
            <person name="Vee V."/>
            <person name="Weissenberger G."/>
            <person name="Wu Y."/>
            <person name="Xin Y."/>
            <person name="Han Y."/>
            <person name="Campbell C."/>
            <person name="Brown A."/>
            <person name="Sullivan B."/>
            <person name="Shelton J."/>
            <person name="Brown S."/>
            <person name="Dudchenko O."/>
            <person name="Machol I."/>
            <person name="Durand N."/>
            <person name="Shamim M."/>
            <person name="Lieberman A."/>
            <person name="Muzny D.M."/>
            <person name="Richards S."/>
            <person name="Yoder A."/>
            <person name="Worley K.C."/>
            <person name="Rogers J."/>
            <person name="Gibbs R.A."/>
        </authorList>
    </citation>
    <scope>NUCLEOTIDE SEQUENCE [LARGE SCALE GENOMIC DNA]</scope>
</reference>
<evidence type="ECO:0000256" key="3">
    <source>
        <dbReference type="ARBA" id="ARBA00022825"/>
    </source>
</evidence>
<evidence type="ECO:0000256" key="6">
    <source>
        <dbReference type="SAM" id="SignalP"/>
    </source>
</evidence>
<evidence type="ECO:0000256" key="2">
    <source>
        <dbReference type="ARBA" id="ARBA00022801"/>
    </source>
</evidence>
<dbReference type="GO" id="GO:0004252">
    <property type="term" value="F:serine-type endopeptidase activity"/>
    <property type="evidence" value="ECO:0007669"/>
    <property type="project" value="InterPro"/>
</dbReference>
<dbReference type="InterPro" id="IPR001254">
    <property type="entry name" value="Trypsin_dom"/>
</dbReference>
<keyword evidence="1" id="KW-0645">Protease</keyword>
<dbReference type="InterPro" id="IPR043504">
    <property type="entry name" value="Peptidase_S1_PA_chymotrypsin"/>
</dbReference>
<dbReference type="SMART" id="SM00020">
    <property type="entry name" value="Tryp_SPc"/>
    <property type="match status" value="1"/>
</dbReference>
<evidence type="ECO:0000313" key="9">
    <source>
        <dbReference type="Proteomes" id="UP000694394"/>
    </source>
</evidence>
<reference evidence="8" key="3">
    <citation type="submission" date="2025-09" db="UniProtKB">
        <authorList>
            <consortium name="Ensembl"/>
        </authorList>
    </citation>
    <scope>IDENTIFICATION</scope>
</reference>
<dbReference type="GeneTree" id="ENSGT00940000154494"/>